<dbReference type="EC" id="2.7.4.3" evidence="2"/>
<feature type="compositionally biased region" description="Low complexity" evidence="6">
    <location>
        <begin position="1"/>
        <end position="20"/>
    </location>
</feature>
<proteinExistence type="inferred from homology"/>
<dbReference type="EMBL" id="LR862138">
    <property type="protein sequence ID" value="CAD1817759.1"/>
    <property type="molecule type" value="Genomic_DNA"/>
</dbReference>
<evidence type="ECO:0000256" key="2">
    <source>
        <dbReference type="ARBA" id="ARBA00012955"/>
    </source>
</evidence>
<dbReference type="InterPro" id="IPR000850">
    <property type="entry name" value="Adenylat/UMP-CMP_kin"/>
</dbReference>
<dbReference type="InterPro" id="IPR027417">
    <property type="entry name" value="P-loop_NTPase"/>
</dbReference>
<evidence type="ECO:0000256" key="4">
    <source>
        <dbReference type="ARBA" id="ARBA00022741"/>
    </source>
</evidence>
<dbReference type="InterPro" id="IPR033690">
    <property type="entry name" value="Adenylat_kinase_CS"/>
</dbReference>
<evidence type="ECO:0000256" key="5">
    <source>
        <dbReference type="ARBA" id="ARBA00022777"/>
    </source>
</evidence>
<dbReference type="HAMAP" id="MF_00235">
    <property type="entry name" value="Adenylate_kinase_Adk"/>
    <property type="match status" value="1"/>
</dbReference>
<keyword evidence="5" id="KW-0418">Kinase</keyword>
<evidence type="ECO:0000256" key="3">
    <source>
        <dbReference type="ARBA" id="ARBA00022679"/>
    </source>
</evidence>
<evidence type="ECO:0000256" key="6">
    <source>
        <dbReference type="SAM" id="MobiDB-lite"/>
    </source>
</evidence>
<dbReference type="Pfam" id="PF00406">
    <property type="entry name" value="ADK"/>
    <property type="match status" value="1"/>
</dbReference>
<protein>
    <recommendedName>
        <fullName evidence="2">adenylate kinase</fullName>
        <ecNumber evidence="2">2.7.4.3</ecNumber>
    </recommendedName>
</protein>
<keyword evidence="3" id="KW-0808">Transferase</keyword>
<gene>
    <name evidence="7" type="ORF">CB5_LOCUS970</name>
</gene>
<sequence>MASPGALASSSMAAAAKPSPILASPRSHKPTTSLSSPPSFVASNASLWHEHKHLKRISVGSNGTLRPNRPLVHPRLVASPPFDLVSFLVCLQALVVVAEAKPAPLRIMISGRRLLEKEHNGGNCRWTDNGKRAKEYMEKGKLVPDEIVVLERLMQPDAEENGWLLDGYPRSLSQTMALEDLGIRPDIFILLEVSDEILIERVVGRRLDPVTGRIYHLKYSPPENEEIASRLTQRFDDTEEKVRLRLQTHYQNVDSVLSIYDDIIYKVNGNARKEDVFAEIDKALSSILEKREKMDSASIAAGLAH</sequence>
<name>A0A6V7NGM5_ANACO</name>
<evidence type="ECO:0000313" key="7">
    <source>
        <dbReference type="EMBL" id="CAD1817759.1"/>
    </source>
</evidence>
<evidence type="ECO:0000256" key="1">
    <source>
        <dbReference type="ARBA" id="ARBA00007220"/>
    </source>
</evidence>
<dbReference type="CDD" id="cd01428">
    <property type="entry name" value="ADK"/>
    <property type="match status" value="1"/>
</dbReference>
<dbReference type="PANTHER" id="PTHR23359">
    <property type="entry name" value="NUCLEOTIDE KINASE"/>
    <property type="match status" value="1"/>
</dbReference>
<comment type="similarity">
    <text evidence="1">Belongs to the adenylate kinase family.</text>
</comment>
<reference evidence="7" key="1">
    <citation type="submission" date="2020-07" db="EMBL/GenBank/DDBJ databases">
        <authorList>
            <person name="Lin J."/>
        </authorList>
    </citation>
    <scope>NUCLEOTIDE SEQUENCE</scope>
</reference>
<dbReference type="AlphaFoldDB" id="A0A6V7NGM5"/>
<organism evidence="7">
    <name type="scientific">Ananas comosus var. bracteatus</name>
    <name type="common">red pineapple</name>
    <dbReference type="NCBI Taxonomy" id="296719"/>
    <lineage>
        <taxon>Eukaryota</taxon>
        <taxon>Viridiplantae</taxon>
        <taxon>Streptophyta</taxon>
        <taxon>Embryophyta</taxon>
        <taxon>Tracheophyta</taxon>
        <taxon>Spermatophyta</taxon>
        <taxon>Magnoliopsida</taxon>
        <taxon>Liliopsida</taxon>
        <taxon>Poales</taxon>
        <taxon>Bromeliaceae</taxon>
        <taxon>Bromelioideae</taxon>
        <taxon>Ananas</taxon>
    </lineage>
</organism>
<dbReference type="GO" id="GO:0004017">
    <property type="term" value="F:AMP kinase activity"/>
    <property type="evidence" value="ECO:0007669"/>
    <property type="project" value="UniProtKB-EC"/>
</dbReference>
<dbReference type="SUPFAM" id="SSF52540">
    <property type="entry name" value="P-loop containing nucleoside triphosphate hydrolases"/>
    <property type="match status" value="1"/>
</dbReference>
<dbReference type="GO" id="GO:0005524">
    <property type="term" value="F:ATP binding"/>
    <property type="evidence" value="ECO:0007669"/>
    <property type="project" value="InterPro"/>
</dbReference>
<dbReference type="Gene3D" id="3.40.50.300">
    <property type="entry name" value="P-loop containing nucleotide triphosphate hydrolases"/>
    <property type="match status" value="1"/>
</dbReference>
<feature type="region of interest" description="Disordered" evidence="6">
    <location>
        <begin position="1"/>
        <end position="38"/>
    </location>
</feature>
<keyword evidence="4" id="KW-0547">Nucleotide-binding</keyword>
<dbReference type="PROSITE" id="PS00113">
    <property type="entry name" value="ADENYLATE_KINASE"/>
    <property type="match status" value="1"/>
</dbReference>
<accession>A0A6V7NGM5</accession>